<feature type="domain" description="Tc1-like transposase DDE" evidence="1">
    <location>
        <begin position="11"/>
        <end position="107"/>
    </location>
</feature>
<keyword evidence="3" id="KW-1185">Reference proteome</keyword>
<sequence length="149" mass="16966">MEEARSPDRALVALDEFALRSVPDTHYAWAERNTAPRVPSDERQRTRLNGFLTVDLHRGLTGVQFRSQGKTGDVVFVVVLTVLRYVQQGCHWITLILDNARTHRYALEVAARELLSEIAELAHWPDLKATTVEFPHTPRTRPLSTRPSI</sequence>
<evidence type="ECO:0000313" key="2">
    <source>
        <dbReference type="EMBL" id="BBA34022.1"/>
    </source>
</evidence>
<dbReference type="Proteomes" id="UP000266313">
    <property type="component" value="Chromosome"/>
</dbReference>
<organism evidence="2 3">
    <name type="scientific">Methylocaldum marinum</name>
    <dbReference type="NCBI Taxonomy" id="1432792"/>
    <lineage>
        <taxon>Bacteria</taxon>
        <taxon>Pseudomonadati</taxon>
        <taxon>Pseudomonadota</taxon>
        <taxon>Gammaproteobacteria</taxon>
        <taxon>Methylococcales</taxon>
        <taxon>Methylococcaceae</taxon>
        <taxon>Methylocaldum</taxon>
    </lineage>
</organism>
<reference evidence="2 3" key="1">
    <citation type="submission" date="2016-12" db="EMBL/GenBank/DDBJ databases">
        <title>Genome sequencing of Methylocaldum marinum.</title>
        <authorList>
            <person name="Takeuchi M."/>
            <person name="Kamagata Y."/>
            <person name="Hiraoka S."/>
            <person name="Oshima K."/>
            <person name="Hattori M."/>
            <person name="Iwasaki W."/>
        </authorList>
    </citation>
    <scope>NUCLEOTIDE SEQUENCE [LARGE SCALE GENOMIC DNA]</scope>
    <source>
        <strain evidence="2 3">S8</strain>
    </source>
</reference>
<dbReference type="InterPro" id="IPR038717">
    <property type="entry name" value="Tc1-like_DDE_dom"/>
</dbReference>
<accession>A0A250KR44</accession>
<dbReference type="KEGG" id="mmai:sS8_2069"/>
<dbReference type="AlphaFoldDB" id="A0A250KR44"/>
<evidence type="ECO:0000313" key="3">
    <source>
        <dbReference type="Proteomes" id="UP000266313"/>
    </source>
</evidence>
<evidence type="ECO:0000259" key="1">
    <source>
        <dbReference type="Pfam" id="PF13358"/>
    </source>
</evidence>
<dbReference type="Pfam" id="PF13358">
    <property type="entry name" value="DDE_3"/>
    <property type="match status" value="1"/>
</dbReference>
<dbReference type="EMBL" id="AP017928">
    <property type="protein sequence ID" value="BBA34022.1"/>
    <property type="molecule type" value="Genomic_DNA"/>
</dbReference>
<proteinExistence type="predicted"/>
<protein>
    <recommendedName>
        <fullName evidence="1">Tc1-like transposase DDE domain-containing protein</fullName>
    </recommendedName>
</protein>
<gene>
    <name evidence="2" type="ORF">sS8_2069</name>
</gene>
<name>A0A250KR44_9GAMM</name>
<dbReference type="RefSeq" id="WP_170161025.1">
    <property type="nucleotide sequence ID" value="NZ_AP017928.1"/>
</dbReference>